<proteinExistence type="predicted"/>
<sequence>MGPAPSLPADNELPEGNGGGNRAFLDVEEELNQAVGSLICYRMVRLSAIKQWTRWKRYQDLEPHEYVKYYPIRQELGSGEAFKDPQTGATGQSKVDSKDGQAEAKKKLYFISHRWLNPDHPDPEGTQLQRVQRLPSPRPSEPLGPDPSSADDLGSSSHMPTAPEASDWKAQHDPASDVLIFYDFSSLPQEPRTADESETFKLGIRGLNDILSYMRVVILDDQDYMSRSWCLMEYFISSFKGSLILDENRDTRMHQLQQLAVVPNQGIGYAKSAIAEAEAIRGSRMGDIAMSFFAESFKHSSVTKGTDRRAIEDVFRTFIRDNIRAWKYEPYVGWKPAWLQADQVDRILRGERLRLIDLPHTGIPVFKMPTDINSIVPQAAYDNERETLEPFWGRILALRGGNALARYFLLNDPVAHKEWDMVKKTNI</sequence>
<feature type="region of interest" description="Disordered" evidence="1">
    <location>
        <begin position="79"/>
        <end position="101"/>
    </location>
</feature>
<organism evidence="2 3">
    <name type="scientific">Aspergillus sclerotiicarbonarius (strain CBS 121057 / IBT 28362)</name>
    <dbReference type="NCBI Taxonomy" id="1448318"/>
    <lineage>
        <taxon>Eukaryota</taxon>
        <taxon>Fungi</taxon>
        <taxon>Dikarya</taxon>
        <taxon>Ascomycota</taxon>
        <taxon>Pezizomycotina</taxon>
        <taxon>Eurotiomycetes</taxon>
        <taxon>Eurotiomycetidae</taxon>
        <taxon>Eurotiales</taxon>
        <taxon>Aspergillaceae</taxon>
        <taxon>Aspergillus</taxon>
        <taxon>Aspergillus subgen. Circumdati</taxon>
    </lineage>
</organism>
<protein>
    <submittedName>
        <fullName evidence="2">Uncharacterized protein</fullName>
    </submittedName>
</protein>
<evidence type="ECO:0000313" key="3">
    <source>
        <dbReference type="Proteomes" id="UP000248423"/>
    </source>
</evidence>
<name>A0A319EF36_ASPSB</name>
<dbReference type="EMBL" id="KZ826361">
    <property type="protein sequence ID" value="PYI05118.1"/>
    <property type="molecule type" value="Genomic_DNA"/>
</dbReference>
<evidence type="ECO:0000313" key="2">
    <source>
        <dbReference type="EMBL" id="PYI05118.1"/>
    </source>
</evidence>
<evidence type="ECO:0000256" key="1">
    <source>
        <dbReference type="SAM" id="MobiDB-lite"/>
    </source>
</evidence>
<keyword evidence="3" id="KW-1185">Reference proteome</keyword>
<gene>
    <name evidence="2" type="ORF">BO78DRAFT_387993</name>
</gene>
<dbReference type="VEuPathDB" id="FungiDB:BO78DRAFT_387993"/>
<feature type="region of interest" description="Disordered" evidence="1">
    <location>
        <begin position="116"/>
        <end position="169"/>
    </location>
</feature>
<dbReference type="AlphaFoldDB" id="A0A319EF36"/>
<dbReference type="OrthoDB" id="4485930at2759"/>
<accession>A0A319EF36</accession>
<feature type="compositionally biased region" description="Pro residues" evidence="1">
    <location>
        <begin position="136"/>
        <end position="145"/>
    </location>
</feature>
<reference evidence="2 3" key="1">
    <citation type="submission" date="2018-02" db="EMBL/GenBank/DDBJ databases">
        <title>The genomes of Aspergillus section Nigri reveals drivers in fungal speciation.</title>
        <authorList>
            <consortium name="DOE Joint Genome Institute"/>
            <person name="Vesth T.C."/>
            <person name="Nybo J."/>
            <person name="Theobald S."/>
            <person name="Brandl J."/>
            <person name="Frisvad J.C."/>
            <person name="Nielsen K.F."/>
            <person name="Lyhne E.K."/>
            <person name="Kogle M.E."/>
            <person name="Kuo A."/>
            <person name="Riley R."/>
            <person name="Clum A."/>
            <person name="Nolan M."/>
            <person name="Lipzen A."/>
            <person name="Salamov A."/>
            <person name="Henrissat B."/>
            <person name="Wiebenga A."/>
            <person name="De vries R.P."/>
            <person name="Grigoriev I.V."/>
            <person name="Mortensen U.H."/>
            <person name="Andersen M.R."/>
            <person name="Baker S.E."/>
        </authorList>
    </citation>
    <scope>NUCLEOTIDE SEQUENCE [LARGE SCALE GENOMIC DNA]</scope>
    <source>
        <strain evidence="2 3">CBS 121057</strain>
    </source>
</reference>
<feature type="region of interest" description="Disordered" evidence="1">
    <location>
        <begin position="1"/>
        <end position="21"/>
    </location>
</feature>
<dbReference type="Proteomes" id="UP000248423">
    <property type="component" value="Unassembled WGS sequence"/>
</dbReference>